<evidence type="ECO:0000313" key="1">
    <source>
        <dbReference type="EMBL" id="EKB54082.1"/>
    </source>
</evidence>
<sequence length="75" mass="9014">MENTAREVKSGPITLSKYKDLILKDIEILEKELTKDINKIEWHCFNDVDDNVEVFIKQELKIRKMNENLFIIKKY</sequence>
<reference evidence="1 2" key="1">
    <citation type="submission" date="2012-07" db="EMBL/GenBank/DDBJ databases">
        <title>The Genome Sequence of Bergeyella zoohelcum ATCC 43767.</title>
        <authorList>
            <consortium name="The Broad Institute Genome Sequencing Platform"/>
            <person name="Earl A."/>
            <person name="Ward D."/>
            <person name="Feldgarden M."/>
            <person name="Gevers D."/>
            <person name="Huys G."/>
            <person name="Walker B."/>
            <person name="Young S.K."/>
            <person name="Zeng Q."/>
            <person name="Gargeya S."/>
            <person name="Fitzgerald M."/>
            <person name="Haas B."/>
            <person name="Abouelleil A."/>
            <person name="Alvarado L."/>
            <person name="Arachchi H.M."/>
            <person name="Berlin A.M."/>
            <person name="Chapman S.B."/>
            <person name="Goldberg J."/>
            <person name="Griggs A."/>
            <person name="Gujja S."/>
            <person name="Hansen M."/>
            <person name="Howarth C."/>
            <person name="Imamovic A."/>
            <person name="Larimer J."/>
            <person name="McCowen C."/>
            <person name="Montmayeur A."/>
            <person name="Murphy C."/>
            <person name="Neiman D."/>
            <person name="Pearson M."/>
            <person name="Priest M."/>
            <person name="Roberts A."/>
            <person name="Saif S."/>
            <person name="Shea T."/>
            <person name="Sisk P."/>
            <person name="Sykes S."/>
            <person name="Wortman J."/>
            <person name="Nusbaum C."/>
            <person name="Birren B."/>
        </authorList>
    </citation>
    <scope>NUCLEOTIDE SEQUENCE [LARGE SCALE GENOMIC DNA]</scope>
    <source>
        <strain evidence="1 2">ATCC 43767</strain>
    </source>
</reference>
<dbReference type="RefSeq" id="WP_002664692.1">
    <property type="nucleotide sequence ID" value="NZ_JH932296.1"/>
</dbReference>
<organism evidence="1 2">
    <name type="scientific">Bergeyella zoohelcum ATCC 43767</name>
    <dbReference type="NCBI Taxonomy" id="883096"/>
    <lineage>
        <taxon>Bacteria</taxon>
        <taxon>Pseudomonadati</taxon>
        <taxon>Bacteroidota</taxon>
        <taxon>Flavobacteriia</taxon>
        <taxon>Flavobacteriales</taxon>
        <taxon>Weeksellaceae</taxon>
        <taxon>Bergeyella</taxon>
    </lineage>
</organism>
<comment type="caution">
    <text evidence="1">The sequence shown here is derived from an EMBL/GenBank/DDBJ whole genome shotgun (WGS) entry which is preliminary data.</text>
</comment>
<dbReference type="EMBL" id="AGYA01000040">
    <property type="protein sequence ID" value="EKB54082.1"/>
    <property type="molecule type" value="Genomic_DNA"/>
</dbReference>
<gene>
    <name evidence="1" type="ORF">HMPREF9699_02125</name>
</gene>
<keyword evidence="2" id="KW-1185">Reference proteome</keyword>
<dbReference type="Proteomes" id="UP000006085">
    <property type="component" value="Unassembled WGS sequence"/>
</dbReference>
<dbReference type="HOGENOM" id="CLU_2663673_0_0_10"/>
<protein>
    <submittedName>
        <fullName evidence="1">Uncharacterized protein</fullName>
    </submittedName>
</protein>
<dbReference type="OrthoDB" id="9956013at2"/>
<name>K1LPP3_9FLAO</name>
<accession>K1LPP3</accession>
<dbReference type="STRING" id="883096.HMPREF9699_02125"/>
<dbReference type="AlphaFoldDB" id="K1LPP3"/>
<evidence type="ECO:0000313" key="2">
    <source>
        <dbReference type="Proteomes" id="UP000006085"/>
    </source>
</evidence>
<proteinExistence type="predicted"/>